<dbReference type="AlphaFoldDB" id="A0A1U7DE48"/>
<feature type="domain" description="Galactosyltransferase C-terminal" evidence="3">
    <location>
        <begin position="206"/>
        <end position="272"/>
    </location>
</feature>
<feature type="domain" description="Glycosyltransferase 2-like" evidence="2">
    <location>
        <begin position="96"/>
        <end position="193"/>
    </location>
</feature>
<dbReference type="Gene3D" id="3.40.50.11350">
    <property type="match status" value="1"/>
</dbReference>
<evidence type="ECO:0000259" key="2">
    <source>
        <dbReference type="Pfam" id="PF00535"/>
    </source>
</evidence>
<evidence type="ECO:0000256" key="1">
    <source>
        <dbReference type="ARBA" id="ARBA00022679"/>
    </source>
</evidence>
<dbReference type="PANTHER" id="PTHR40743">
    <property type="entry name" value="NUCLEOTIDE-DIPHOSPHO-SUGAR TRANSFERASE CONTAINING PROTEIN"/>
    <property type="match status" value="1"/>
</dbReference>
<dbReference type="Gene3D" id="3.90.550.10">
    <property type="entry name" value="Spore Coat Polysaccharide Biosynthesis Protein SpsA, Chain A"/>
    <property type="match status" value="1"/>
</dbReference>
<dbReference type="PANTHER" id="PTHR40743:SF1">
    <property type="entry name" value="POSSIBLE GLYCOSYLTRANSFERASE"/>
    <property type="match status" value="1"/>
</dbReference>
<name>A0A1U7DE48_9RHOB</name>
<keyword evidence="4" id="KW-0614">Plasmid</keyword>
<evidence type="ECO:0000259" key="3">
    <source>
        <dbReference type="Pfam" id="PF02709"/>
    </source>
</evidence>
<dbReference type="GO" id="GO:0016740">
    <property type="term" value="F:transferase activity"/>
    <property type="evidence" value="ECO:0007669"/>
    <property type="project" value="UniProtKB-KW"/>
</dbReference>
<dbReference type="RefSeq" id="WP_076625978.1">
    <property type="nucleotide sequence ID" value="NZ_BMEW01000010.1"/>
</dbReference>
<organism evidence="4 5">
    <name type="scientific">Salipiger profundus</name>
    <dbReference type="NCBI Taxonomy" id="1229727"/>
    <lineage>
        <taxon>Bacteria</taxon>
        <taxon>Pseudomonadati</taxon>
        <taxon>Pseudomonadota</taxon>
        <taxon>Alphaproteobacteria</taxon>
        <taxon>Rhodobacterales</taxon>
        <taxon>Roseobacteraceae</taxon>
        <taxon>Salipiger</taxon>
    </lineage>
</organism>
<protein>
    <submittedName>
        <fullName evidence="4">Glycosyl transferase</fullName>
    </submittedName>
</protein>
<dbReference type="Pfam" id="PF00535">
    <property type="entry name" value="Glycos_transf_2"/>
    <property type="match status" value="1"/>
</dbReference>
<evidence type="ECO:0000313" key="5">
    <source>
        <dbReference type="Proteomes" id="UP000186559"/>
    </source>
</evidence>
<dbReference type="InterPro" id="IPR027791">
    <property type="entry name" value="Galactosyl_T_C"/>
</dbReference>
<proteinExistence type="predicted"/>
<dbReference type="SUPFAM" id="SSF53448">
    <property type="entry name" value="Nucleotide-diphospho-sugar transferases"/>
    <property type="match status" value="1"/>
</dbReference>
<dbReference type="Gene3D" id="3.40.50.11340">
    <property type="match status" value="1"/>
</dbReference>
<evidence type="ECO:0000313" key="4">
    <source>
        <dbReference type="EMBL" id="APX26346.1"/>
    </source>
</evidence>
<keyword evidence="1 4" id="KW-0808">Transferase</keyword>
<gene>
    <name evidence="4" type="ORF">Ga0080559_TMP5246</name>
</gene>
<dbReference type="InterPro" id="IPR029044">
    <property type="entry name" value="Nucleotide-diphossugar_trans"/>
</dbReference>
<geneLocation type="plasmid" evidence="5">
    <name>ptpro6</name>
</geneLocation>
<accession>A0A1U7DE48</accession>
<dbReference type="InterPro" id="IPR001173">
    <property type="entry name" value="Glyco_trans_2-like"/>
</dbReference>
<dbReference type="EMBL" id="CP014802">
    <property type="protein sequence ID" value="APX26346.1"/>
    <property type="molecule type" value="Genomic_DNA"/>
</dbReference>
<dbReference type="Proteomes" id="UP000186559">
    <property type="component" value="Plasmid pTPRO6"/>
</dbReference>
<sequence length="804" mass="88723">MTEDKMSFWTLLGQARESAQAGETSVAALILNELRDTCRTGDATLDRKRMELLDVVSRSCGIPFELAPPGPVAVTERPSLAGELGPITADGQPGVSLVTCAMNRSENLVKALPSWLACDELREIVIVDWSSREPVSEALAAAGLTDPRIRVIRVEGEPRWILSYAFNIGFRAASCRQILKCDADIVVDPRFFELNPLRPGCFVAGNWRRAAEGQAYVNGFFYIWKKDLAKVGGFNEFITTYGWDDDDIYDRLVQEGVTRCDVEGDTIYHLPHDDEARTGDAAASVIESAAHEIGSGTKFLIRRNRFIANVMPSWNERAILLPMVGEDDGHAVPVLRRQGYDPNPVPDHTVADADFYAMRELASWRLGRRVLELDRRTLPLLLDRPFGKLSLLEVEILLGNAPEGLGAADAFCVIDLDPALLPTEGSRAAKGVETLRALAAARGMAIAFRGPFTAPHESMAPRLRTEPFLPSWFNIGMPGRVGVGALRDTATALPSRNVVVTFDATALDALETAPAPAAPAVASGRKRLFMDCQHGLGNRMRALGSAASIAAKTDRELVVVWQPDHHCDCTFTDLFDYSGAVIDESFVDGAAATCDVYNYMEVEGGEKDKPVDVNSPRDIYGRAAFVLQSPFSNWEGDNAFLQGLTPVSAITDLVMDVRHPNDLSAHVRMEAGAGLDHNSYDQPDGNWSEKDHELIHHWRAKSHFSHFLKRIDALIEAGEVETLFLATDLPETYETFRKYYGDRLAWLERSLFDRSKEQLYYALADAILLSRAPRLLGSTWSSFSELAMRLAPQKMVVEMSGTDF</sequence>
<keyword evidence="5" id="KW-1185">Reference proteome</keyword>
<dbReference type="Pfam" id="PF02709">
    <property type="entry name" value="Glyco_transf_7C"/>
    <property type="match status" value="1"/>
</dbReference>
<reference evidence="4 5" key="1">
    <citation type="submission" date="2016-03" db="EMBL/GenBank/DDBJ databases">
        <title>Deep-sea bacteria in the southern Pacific.</title>
        <authorList>
            <person name="Tang K."/>
        </authorList>
    </citation>
    <scope>NUCLEOTIDE SEQUENCE [LARGE SCALE GENOMIC DNA]</scope>
    <source>
        <strain evidence="4 5">JLT2016</strain>
        <plasmid evidence="5">Plasmid ptpro6</plasmid>
    </source>
</reference>
<dbReference type="KEGG" id="tpro:Ga0080559_TMP5246"/>